<evidence type="ECO:0000256" key="2">
    <source>
        <dbReference type="SAM" id="MobiDB-lite"/>
    </source>
</evidence>
<sequence length="551" mass="58642">MMPQNMQYYSPHQVPPQYMQQHHQPHPQMMQTPTRPHPQRGQPTPAPHYAMGPQMMPQTPAGPSTAKRQRTSQSMASAGPTNPMMAAAMDSVEDEEDTSRGDVLDHIPPRELATQRYKQHHEWLEQVVSSTHNISNIEPGSIGIELLGSWLKPLVEGIFEKDGKPSNGQSLRGAVSLMTERFDKNQSDLNAEIEEMQREHQLELQAFAKMKRLGYLINEVRSIPPTLDEIKYDLVTPAPADPSHQIPNARPLDAIIQEFETMYDCKVVDREMVHVMNPQPELAEYEEQQKAAQAAQAAQQAAQQAAAAQKAAAEAAAAAAATTAPATTSSSSSTNNAANSNGQTDQNADKMAGVAQVESTSSPDTARYLVPVVIQKTNLGSPPPEGAQPTPAATAPAGNSTEDTPMTDAEPIPATTSTSHALPVQPQTQAPTQAQAPGSSIGTPGLSPFAIPSPSPAFPTGPSSRNPTPGLPTPLPATAEPGKSATPNPLQQVSTPGKLEEPPTVPGEENILEGMTGGDDVDDFDFVGGGGAAAEVMDLLGAEESFTDQFM</sequence>
<feature type="domain" description="SWI/SNF and RSC complexes subunit Ssr4 C-terminal" evidence="3">
    <location>
        <begin position="92"/>
        <end position="222"/>
    </location>
</feature>
<feature type="compositionally biased region" description="Low complexity" evidence="2">
    <location>
        <begin position="387"/>
        <end position="398"/>
    </location>
</feature>
<feature type="region of interest" description="Disordered" evidence="2">
    <location>
        <begin position="377"/>
        <end position="520"/>
    </location>
</feature>
<dbReference type="EMBL" id="JAABOE010000006">
    <property type="protein sequence ID" value="KAF3190337.1"/>
    <property type="molecule type" value="Genomic_DNA"/>
</dbReference>
<feature type="region of interest" description="Disordered" evidence="2">
    <location>
        <begin position="1"/>
        <end position="83"/>
    </location>
</feature>
<accession>A0A7C8Q3G7</accession>
<feature type="compositionally biased region" description="Polar residues" evidence="2">
    <location>
        <begin position="485"/>
        <end position="495"/>
    </location>
</feature>
<protein>
    <recommendedName>
        <fullName evidence="3">SWI/SNF and RSC complexes subunit Ssr4 C-terminal domain-containing protein</fullName>
    </recommendedName>
</protein>
<keyword evidence="1" id="KW-0175">Coiled coil</keyword>
<gene>
    <name evidence="4" type="ORF">TWF788_009135</name>
</gene>
<dbReference type="InterPro" id="IPR046464">
    <property type="entry name" value="SWI-SNF_Ssr4_C"/>
</dbReference>
<name>A0A7C8Q3G7_ORBOL</name>
<feature type="compositionally biased region" description="Low complexity" evidence="2">
    <location>
        <begin position="11"/>
        <end position="34"/>
    </location>
</feature>
<feature type="coiled-coil region" evidence="1">
    <location>
        <begin position="282"/>
        <end position="318"/>
    </location>
</feature>
<feature type="compositionally biased region" description="Low complexity" evidence="2">
    <location>
        <begin position="425"/>
        <end position="437"/>
    </location>
</feature>
<evidence type="ECO:0000313" key="5">
    <source>
        <dbReference type="Proteomes" id="UP000479691"/>
    </source>
</evidence>
<feature type="compositionally biased region" description="Low complexity" evidence="2">
    <location>
        <begin position="324"/>
        <end position="344"/>
    </location>
</feature>
<evidence type="ECO:0000259" key="3">
    <source>
        <dbReference type="Pfam" id="PF20497"/>
    </source>
</evidence>
<organism evidence="4 5">
    <name type="scientific">Orbilia oligospora</name>
    <name type="common">Nematode-trapping fungus</name>
    <name type="synonym">Arthrobotrys oligospora</name>
    <dbReference type="NCBI Taxonomy" id="2813651"/>
    <lineage>
        <taxon>Eukaryota</taxon>
        <taxon>Fungi</taxon>
        <taxon>Dikarya</taxon>
        <taxon>Ascomycota</taxon>
        <taxon>Pezizomycotina</taxon>
        <taxon>Orbiliomycetes</taxon>
        <taxon>Orbiliales</taxon>
        <taxon>Orbiliaceae</taxon>
        <taxon>Orbilia</taxon>
    </lineage>
</organism>
<comment type="caution">
    <text evidence="4">The sequence shown here is derived from an EMBL/GenBank/DDBJ whole genome shotgun (WGS) entry which is preliminary data.</text>
</comment>
<feature type="compositionally biased region" description="Polar residues" evidence="2">
    <location>
        <begin position="71"/>
        <end position="80"/>
    </location>
</feature>
<evidence type="ECO:0000313" key="4">
    <source>
        <dbReference type="EMBL" id="KAF3190337.1"/>
    </source>
</evidence>
<dbReference type="Proteomes" id="UP000479691">
    <property type="component" value="Unassembled WGS sequence"/>
</dbReference>
<feature type="region of interest" description="Disordered" evidence="2">
    <location>
        <begin position="324"/>
        <end position="363"/>
    </location>
</feature>
<dbReference type="Pfam" id="PF20497">
    <property type="entry name" value="SWI-SNF_Ssr4_C"/>
    <property type="match status" value="1"/>
</dbReference>
<dbReference type="AlphaFoldDB" id="A0A7C8Q3G7"/>
<feature type="compositionally biased region" description="Polar residues" evidence="2">
    <location>
        <begin position="1"/>
        <end position="10"/>
    </location>
</feature>
<reference evidence="4 5" key="1">
    <citation type="submission" date="2019-06" db="EMBL/GenBank/DDBJ databases">
        <authorList>
            <person name="Palmer J.M."/>
        </authorList>
    </citation>
    <scope>NUCLEOTIDE SEQUENCE [LARGE SCALE GENOMIC DNA]</scope>
    <source>
        <strain evidence="4 5">TWF788</strain>
    </source>
</reference>
<evidence type="ECO:0000256" key="1">
    <source>
        <dbReference type="SAM" id="Coils"/>
    </source>
</evidence>
<proteinExistence type="predicted"/>
<feature type="coiled-coil region" evidence="1">
    <location>
        <begin position="179"/>
        <end position="206"/>
    </location>
</feature>